<dbReference type="EMBL" id="CP001530">
    <property type="protein sequence ID" value="ACN92765.1"/>
    <property type="molecule type" value="Genomic_DNA"/>
</dbReference>
<gene>
    <name evidence="1" type="ORF">BBU118A_S16</name>
</gene>
<reference evidence="1 2" key="1">
    <citation type="journal article" date="2011" name="J. Bacteriol.">
        <title>Whole-genome sequences of thirteen isolates of Borrelia burgdorferi.</title>
        <authorList>
            <person name="Schutzer S.E."/>
            <person name="Fraser-Liggett C.M."/>
            <person name="Casjens S.R."/>
            <person name="Qiu W.G."/>
            <person name="Dunn J.J."/>
            <person name="Mongodin E.F."/>
            <person name="Luft B.J."/>
        </authorList>
    </citation>
    <scope>NUCLEOTIDE SEQUENCE [LARGE SCALE GENOMIC DNA]</scope>
    <source>
        <strain evidence="1 2">118a</strain>
        <plasmid evidence="1 2">118a_lp32-3</plasmid>
    </source>
</reference>
<name>A0A7U3YB11_BORBG</name>
<evidence type="ECO:0000313" key="2">
    <source>
        <dbReference type="Proteomes" id="UP000006208"/>
    </source>
</evidence>
<keyword evidence="1" id="KW-0614">Plasmid</keyword>
<proteinExistence type="predicted"/>
<sequence length="41" mass="4873">MLKAFDKKNCHSYNKIIKKKKIKFVLLVELKINKLKNLIAD</sequence>
<organism evidence="1 2">
    <name type="scientific">Borreliella burgdorferi 118a</name>
    <dbReference type="NCBI Taxonomy" id="476210"/>
    <lineage>
        <taxon>Bacteria</taxon>
        <taxon>Pseudomonadati</taxon>
        <taxon>Spirochaetota</taxon>
        <taxon>Spirochaetia</taxon>
        <taxon>Spirochaetales</taxon>
        <taxon>Borreliaceae</taxon>
        <taxon>Borreliella</taxon>
    </lineage>
</organism>
<dbReference type="Proteomes" id="UP000006208">
    <property type="component" value="Plasmid 118a_lp32-3"/>
</dbReference>
<evidence type="ECO:0000313" key="1">
    <source>
        <dbReference type="EMBL" id="ACN92765.1"/>
    </source>
</evidence>
<geneLocation type="plasmid" evidence="1 2">
    <name>118a_lp32-3</name>
</geneLocation>
<protein>
    <submittedName>
        <fullName evidence="1">Uncharacterized protein</fullName>
    </submittedName>
</protein>
<accession>A0A7U3YB11</accession>
<dbReference type="AlphaFoldDB" id="A0A7U3YB11"/>